<reference evidence="2 3" key="1">
    <citation type="submission" date="2021-03" db="EMBL/GenBank/DDBJ databases">
        <authorList>
            <person name="Peeters C."/>
        </authorList>
    </citation>
    <scope>NUCLEOTIDE SEQUENCE [LARGE SCALE GENOMIC DNA]</scope>
    <source>
        <strain evidence="2 3">LMG 26411</strain>
    </source>
</reference>
<keyword evidence="3" id="KW-1185">Reference proteome</keyword>
<organism evidence="2 3">
    <name type="scientific">Cupriavidus numazuensis</name>
    <dbReference type="NCBI Taxonomy" id="221992"/>
    <lineage>
        <taxon>Bacteria</taxon>
        <taxon>Pseudomonadati</taxon>
        <taxon>Pseudomonadota</taxon>
        <taxon>Betaproteobacteria</taxon>
        <taxon>Burkholderiales</taxon>
        <taxon>Burkholderiaceae</taxon>
        <taxon>Cupriavidus</taxon>
    </lineage>
</organism>
<evidence type="ECO:0000313" key="2">
    <source>
        <dbReference type="EMBL" id="CAG2159122.1"/>
    </source>
</evidence>
<dbReference type="Proteomes" id="UP000672657">
    <property type="component" value="Unassembled WGS sequence"/>
</dbReference>
<evidence type="ECO:0000256" key="1">
    <source>
        <dbReference type="SAM" id="MobiDB-lite"/>
    </source>
</evidence>
<proteinExistence type="predicted"/>
<accession>A0ABN7Q7E1</accession>
<comment type="caution">
    <text evidence="2">The sequence shown here is derived from an EMBL/GenBank/DDBJ whole genome shotgun (WGS) entry which is preliminary data.</text>
</comment>
<protein>
    <submittedName>
        <fullName evidence="2">Uncharacterized protein</fullName>
    </submittedName>
</protein>
<gene>
    <name evidence="2" type="ORF">LMG26411_06457</name>
</gene>
<dbReference type="RefSeq" id="WP_211957280.1">
    <property type="nucleotide sequence ID" value="NZ_CAJPVI010000054.1"/>
</dbReference>
<feature type="region of interest" description="Disordered" evidence="1">
    <location>
        <begin position="71"/>
        <end position="95"/>
    </location>
</feature>
<sequence>MGKDYELWNIDELLKAYANVPDMAISVQAAMEHLFLFLEKSALLTCTISDGHGVVTKSSILKSELTDEGRLLASGPKNPVDRWLGSKGPQKSPPDMRMLEKALTEIRGRY</sequence>
<dbReference type="EMBL" id="CAJPVI010000054">
    <property type="protein sequence ID" value="CAG2159122.1"/>
    <property type="molecule type" value="Genomic_DNA"/>
</dbReference>
<evidence type="ECO:0000313" key="3">
    <source>
        <dbReference type="Proteomes" id="UP000672657"/>
    </source>
</evidence>
<name>A0ABN7Q7E1_9BURK</name>